<gene>
    <name evidence="1" type="ORF">M440DRAFT_1196570</name>
</gene>
<dbReference type="STRING" id="983965.A0A2T4CAL1"/>
<name>A0A2T4CAL1_TRILO</name>
<dbReference type="EMBL" id="KZ679129">
    <property type="protein sequence ID" value="PTB78562.1"/>
    <property type="molecule type" value="Genomic_DNA"/>
</dbReference>
<evidence type="ECO:0000313" key="1">
    <source>
        <dbReference type="EMBL" id="PTB78562.1"/>
    </source>
</evidence>
<organism evidence="1 2">
    <name type="scientific">Trichoderma longibrachiatum ATCC 18648</name>
    <dbReference type="NCBI Taxonomy" id="983965"/>
    <lineage>
        <taxon>Eukaryota</taxon>
        <taxon>Fungi</taxon>
        <taxon>Dikarya</taxon>
        <taxon>Ascomycota</taxon>
        <taxon>Pezizomycotina</taxon>
        <taxon>Sordariomycetes</taxon>
        <taxon>Hypocreomycetidae</taxon>
        <taxon>Hypocreales</taxon>
        <taxon>Hypocreaceae</taxon>
        <taxon>Trichoderma</taxon>
    </lineage>
</organism>
<dbReference type="Proteomes" id="UP000240760">
    <property type="component" value="Unassembled WGS sequence"/>
</dbReference>
<protein>
    <submittedName>
        <fullName evidence="1">Uncharacterized protein</fullName>
    </submittedName>
</protein>
<accession>A0A2T4CAL1</accession>
<dbReference type="OrthoDB" id="5367135at2759"/>
<sequence length="218" mass="24607">MRPKKSGSGSRGAMITEEVFRNICLWAGVGFFNRRLCVAGKKSNGKPTHNTYLSFSRHCDFAKVFLGKSEAASAQDNLTFDILPATIPPTWADKSSPLWAFKFHKPPGWSDQGKCWVEWQPSKQRAILVDSLKQVNLVRLQELKKIGRQRFWVPLTSGEKPFRVVLPVGNETRNQELVLYDDDRDEEDIQDGMTEFAGVLFADQGIKQAMGKGLFVVE</sequence>
<proteinExistence type="predicted"/>
<evidence type="ECO:0000313" key="2">
    <source>
        <dbReference type="Proteomes" id="UP000240760"/>
    </source>
</evidence>
<dbReference type="AlphaFoldDB" id="A0A2T4CAL1"/>
<keyword evidence="2" id="KW-1185">Reference proteome</keyword>
<reference evidence="1 2" key="1">
    <citation type="submission" date="2016-07" db="EMBL/GenBank/DDBJ databases">
        <title>Multiple horizontal gene transfer events from other fungi enriched the ability of initially mycotrophic Trichoderma (Ascomycota) to feed on dead plant biomass.</title>
        <authorList>
            <consortium name="DOE Joint Genome Institute"/>
            <person name="Aerts A."/>
            <person name="Atanasova L."/>
            <person name="Chenthamara K."/>
            <person name="Zhang J."/>
            <person name="Grujic M."/>
            <person name="Henrissat B."/>
            <person name="Kuo A."/>
            <person name="Salamov A."/>
            <person name="Lipzen A."/>
            <person name="Labutti K."/>
            <person name="Barry K."/>
            <person name="Miao Y."/>
            <person name="Rahimi M.J."/>
            <person name="Shen Q."/>
            <person name="Grigoriev I.V."/>
            <person name="Kubicek C.P."/>
            <person name="Druzhinina I.S."/>
        </authorList>
    </citation>
    <scope>NUCLEOTIDE SEQUENCE [LARGE SCALE GENOMIC DNA]</scope>
    <source>
        <strain evidence="1 2">ATCC 18648</strain>
    </source>
</reference>